<gene>
    <name evidence="1" type="ORF">MNBD_ACTINO01-2356</name>
</gene>
<organism evidence="1">
    <name type="scientific">hydrothermal vent metagenome</name>
    <dbReference type="NCBI Taxonomy" id="652676"/>
    <lineage>
        <taxon>unclassified sequences</taxon>
        <taxon>metagenomes</taxon>
        <taxon>ecological metagenomes</taxon>
    </lineage>
</organism>
<name>A0A3B0ST92_9ZZZZ</name>
<evidence type="ECO:0000313" key="1">
    <source>
        <dbReference type="EMBL" id="VAW07690.1"/>
    </source>
</evidence>
<protein>
    <submittedName>
        <fullName evidence="1">Uncharacterized protein</fullName>
    </submittedName>
</protein>
<accession>A0A3B0ST92</accession>
<dbReference type="AlphaFoldDB" id="A0A3B0ST92"/>
<sequence length="90" mass="9492">MRRRTKIAIAATSAAAGAAAIAASAAGRYCTEVGDQTATRDRATGVGEPGVDGDAFLDHLAEAIRISTVVYVERDRNDPQDIYAIHEFLA</sequence>
<feature type="non-terminal residue" evidence="1">
    <location>
        <position position="90"/>
    </location>
</feature>
<dbReference type="EMBL" id="UOEI01000541">
    <property type="protein sequence ID" value="VAW07690.1"/>
    <property type="molecule type" value="Genomic_DNA"/>
</dbReference>
<proteinExistence type="predicted"/>
<reference evidence="1" key="1">
    <citation type="submission" date="2018-06" db="EMBL/GenBank/DDBJ databases">
        <authorList>
            <person name="Zhirakovskaya E."/>
        </authorList>
    </citation>
    <scope>NUCLEOTIDE SEQUENCE</scope>
</reference>